<comment type="caution">
    <text evidence="2">The sequence shown here is derived from an EMBL/GenBank/DDBJ whole genome shotgun (WGS) entry which is preliminary data.</text>
</comment>
<feature type="non-terminal residue" evidence="2">
    <location>
        <position position="60"/>
    </location>
</feature>
<feature type="compositionally biased region" description="Polar residues" evidence="1">
    <location>
        <begin position="14"/>
        <end position="30"/>
    </location>
</feature>
<protein>
    <submittedName>
        <fullName evidence="2">Uncharacterized protein</fullName>
    </submittedName>
</protein>
<accession>A0AA38CDB4</accession>
<sequence>VFLSEEMRRKRSGDSSTSGNTLTVESQWRQKNIGKGNHGNSNDRGCSKSKNKLECWHCGK</sequence>
<name>A0AA38CDB4_TAXCH</name>
<dbReference type="AlphaFoldDB" id="A0AA38CDB4"/>
<evidence type="ECO:0000256" key="1">
    <source>
        <dbReference type="SAM" id="MobiDB-lite"/>
    </source>
</evidence>
<reference evidence="2 3" key="1">
    <citation type="journal article" date="2021" name="Nat. Plants">
        <title>The Taxus genome provides insights into paclitaxel biosynthesis.</title>
        <authorList>
            <person name="Xiong X."/>
            <person name="Gou J."/>
            <person name="Liao Q."/>
            <person name="Li Y."/>
            <person name="Zhou Q."/>
            <person name="Bi G."/>
            <person name="Li C."/>
            <person name="Du R."/>
            <person name="Wang X."/>
            <person name="Sun T."/>
            <person name="Guo L."/>
            <person name="Liang H."/>
            <person name="Lu P."/>
            <person name="Wu Y."/>
            <person name="Zhang Z."/>
            <person name="Ro D.K."/>
            <person name="Shang Y."/>
            <person name="Huang S."/>
            <person name="Yan J."/>
        </authorList>
    </citation>
    <scope>NUCLEOTIDE SEQUENCE [LARGE SCALE GENOMIC DNA]</scope>
    <source>
        <strain evidence="2">Ta-2019</strain>
    </source>
</reference>
<keyword evidence="3" id="KW-1185">Reference proteome</keyword>
<organism evidence="2 3">
    <name type="scientific">Taxus chinensis</name>
    <name type="common">Chinese yew</name>
    <name type="synonym">Taxus wallichiana var. chinensis</name>
    <dbReference type="NCBI Taxonomy" id="29808"/>
    <lineage>
        <taxon>Eukaryota</taxon>
        <taxon>Viridiplantae</taxon>
        <taxon>Streptophyta</taxon>
        <taxon>Embryophyta</taxon>
        <taxon>Tracheophyta</taxon>
        <taxon>Spermatophyta</taxon>
        <taxon>Pinopsida</taxon>
        <taxon>Pinidae</taxon>
        <taxon>Conifers II</taxon>
        <taxon>Cupressales</taxon>
        <taxon>Taxaceae</taxon>
        <taxon>Taxus</taxon>
    </lineage>
</organism>
<dbReference type="EMBL" id="JAHRHJ020000010">
    <property type="protein sequence ID" value="KAH9297960.1"/>
    <property type="molecule type" value="Genomic_DNA"/>
</dbReference>
<dbReference type="Proteomes" id="UP000824469">
    <property type="component" value="Unassembled WGS sequence"/>
</dbReference>
<proteinExistence type="predicted"/>
<gene>
    <name evidence="2" type="ORF">KI387_029642</name>
</gene>
<feature type="region of interest" description="Disordered" evidence="1">
    <location>
        <begin position="1"/>
        <end position="50"/>
    </location>
</feature>
<evidence type="ECO:0000313" key="3">
    <source>
        <dbReference type="Proteomes" id="UP000824469"/>
    </source>
</evidence>
<feature type="non-terminal residue" evidence="2">
    <location>
        <position position="1"/>
    </location>
</feature>
<evidence type="ECO:0000313" key="2">
    <source>
        <dbReference type="EMBL" id="KAH9297960.1"/>
    </source>
</evidence>